<dbReference type="InterPro" id="IPR050659">
    <property type="entry name" value="Peptidase_M24B"/>
</dbReference>
<feature type="domain" description="Peptidase M24" evidence="1">
    <location>
        <begin position="153"/>
        <end position="387"/>
    </location>
</feature>
<dbReference type="InterPro" id="IPR029149">
    <property type="entry name" value="Creatin/AminoP/Spt16_N"/>
</dbReference>
<protein>
    <submittedName>
        <fullName evidence="3">Peptidase M24</fullName>
    </submittedName>
</protein>
<dbReference type="OrthoDB" id="9806388at2"/>
<dbReference type="GO" id="GO:0004177">
    <property type="term" value="F:aminopeptidase activity"/>
    <property type="evidence" value="ECO:0007669"/>
    <property type="project" value="UniProtKB-ARBA"/>
</dbReference>
<evidence type="ECO:0000259" key="1">
    <source>
        <dbReference type="Pfam" id="PF00557"/>
    </source>
</evidence>
<dbReference type="PANTHER" id="PTHR46112:SF2">
    <property type="entry name" value="XAA-PRO AMINOPEPTIDASE P-RELATED"/>
    <property type="match status" value="1"/>
</dbReference>
<dbReference type="Pfam" id="PF01321">
    <property type="entry name" value="Creatinase_N"/>
    <property type="match status" value="1"/>
</dbReference>
<dbReference type="RefSeq" id="WP_020875291.1">
    <property type="nucleotide sequence ID" value="NZ_ATHJ01000010.1"/>
</dbReference>
<evidence type="ECO:0000259" key="2">
    <source>
        <dbReference type="Pfam" id="PF01321"/>
    </source>
</evidence>
<reference evidence="3 4" key="1">
    <citation type="journal article" date="2013" name="Genome Announc.">
        <title>Draft genome sequences for three mercury-methylating, sulfate-reducing bacteria.</title>
        <authorList>
            <person name="Brown S.D."/>
            <person name="Hurt R.A.Jr."/>
            <person name="Gilmour C.C."/>
            <person name="Elias D.A."/>
        </authorList>
    </citation>
    <scope>NUCLEOTIDE SEQUENCE [LARGE SCALE GENOMIC DNA]</scope>
    <source>
        <strain evidence="3 4">DSM 2059</strain>
    </source>
</reference>
<dbReference type="EMBL" id="ATHJ01000010">
    <property type="protein sequence ID" value="EPR45028.1"/>
    <property type="molecule type" value="Genomic_DNA"/>
</dbReference>
<dbReference type="InterPro" id="IPR001714">
    <property type="entry name" value="Pept_M24_MAP"/>
</dbReference>
<dbReference type="SUPFAM" id="SSF53092">
    <property type="entry name" value="Creatinase/prolidase N-terminal domain"/>
    <property type="match status" value="1"/>
</dbReference>
<dbReference type="InterPro" id="IPR000994">
    <property type="entry name" value="Pept_M24"/>
</dbReference>
<dbReference type="CDD" id="cd01066">
    <property type="entry name" value="APP_MetAP"/>
    <property type="match status" value="1"/>
</dbReference>
<dbReference type="Pfam" id="PF00557">
    <property type="entry name" value="Peptidase_M24"/>
    <property type="match status" value="1"/>
</dbReference>
<name>S7VKC7_DESML</name>
<dbReference type="PANTHER" id="PTHR46112">
    <property type="entry name" value="AMINOPEPTIDASE"/>
    <property type="match status" value="1"/>
</dbReference>
<gene>
    <name evidence="3" type="ORF">dsmv_3739</name>
</gene>
<dbReference type="Gene3D" id="3.40.350.10">
    <property type="entry name" value="Creatinase/prolidase N-terminal domain"/>
    <property type="match status" value="1"/>
</dbReference>
<dbReference type="SUPFAM" id="SSF55920">
    <property type="entry name" value="Creatinase/aminopeptidase"/>
    <property type="match status" value="1"/>
</dbReference>
<evidence type="ECO:0000313" key="4">
    <source>
        <dbReference type="Proteomes" id="UP000014977"/>
    </source>
</evidence>
<dbReference type="Gene3D" id="3.90.230.10">
    <property type="entry name" value="Creatinase/methionine aminopeptidase superfamily"/>
    <property type="match status" value="1"/>
</dbReference>
<feature type="domain" description="Creatinase N-terminal" evidence="2">
    <location>
        <begin position="20"/>
        <end position="145"/>
    </location>
</feature>
<dbReference type="Proteomes" id="UP000014977">
    <property type="component" value="Unassembled WGS sequence"/>
</dbReference>
<dbReference type="eggNOG" id="COG0006">
    <property type="taxonomic scope" value="Bacteria"/>
</dbReference>
<dbReference type="AlphaFoldDB" id="S7VKC7"/>
<organism evidence="3 4">
    <name type="scientific">Desulfococcus multivorans DSM 2059</name>
    <dbReference type="NCBI Taxonomy" id="1121405"/>
    <lineage>
        <taxon>Bacteria</taxon>
        <taxon>Pseudomonadati</taxon>
        <taxon>Thermodesulfobacteriota</taxon>
        <taxon>Desulfobacteria</taxon>
        <taxon>Desulfobacterales</taxon>
        <taxon>Desulfococcaceae</taxon>
        <taxon>Desulfococcus</taxon>
    </lineage>
</organism>
<accession>S7VKC7</accession>
<keyword evidence="4" id="KW-1185">Reference proteome</keyword>
<dbReference type="InterPro" id="IPR036005">
    <property type="entry name" value="Creatinase/aminopeptidase-like"/>
</dbReference>
<sequence>MNSVESINPFKVPRSEIDQRIANLQTAMQKTGMDAVFIVQHQDLYYFSGTAQNAVLYIPAEAAPTLFVRKYMPRAEVESAIARKIEINSVRNLPGLISDIYGGTAKQIGFELDVMPVNEFRFYRKILGPEKCADASLLILNTRMVKSRWEIAQMKKTTRLSAAVFNYIRTVIQPGISEIEFSGIYEAYARKHGHAAGLRVRDYRSEIYNWHVLSGESGGMVGLLDAPASGMGTSPAFPCGASGKLLAAGEPIMIDLGIVINGYHSDETRMFAIGDMPKPAEDACRAVVDIHNSVLEAVKPGVSVDELFEVSVSRAHQLGYADQYLGPPGYKVKFIGHGVGVELVEPPFVAKGRKDVLTPGMTIALEPKMVFEKQFSAGIESMFVVTETGAEMLSEVPTDIFIC</sequence>
<dbReference type="PRINTS" id="PR00599">
    <property type="entry name" value="MAPEPTIDASE"/>
</dbReference>
<comment type="caution">
    <text evidence="3">The sequence shown here is derived from an EMBL/GenBank/DDBJ whole genome shotgun (WGS) entry which is preliminary data.</text>
</comment>
<proteinExistence type="predicted"/>
<evidence type="ECO:0000313" key="3">
    <source>
        <dbReference type="EMBL" id="EPR45028.1"/>
    </source>
</evidence>
<dbReference type="STRING" id="897.B2D07_12455"/>
<dbReference type="InterPro" id="IPR000587">
    <property type="entry name" value="Creatinase_N"/>
</dbReference>
<dbReference type="GO" id="GO:0008235">
    <property type="term" value="F:metalloexopeptidase activity"/>
    <property type="evidence" value="ECO:0007669"/>
    <property type="project" value="UniProtKB-ARBA"/>
</dbReference>